<evidence type="ECO:0000313" key="1">
    <source>
        <dbReference type="EMBL" id="TFY78331.1"/>
    </source>
</evidence>
<dbReference type="EMBL" id="SFCI01000702">
    <property type="protein sequence ID" value="TFY78331.1"/>
    <property type="molecule type" value="Genomic_DNA"/>
</dbReference>
<evidence type="ECO:0000313" key="2">
    <source>
        <dbReference type="Proteomes" id="UP000298061"/>
    </source>
</evidence>
<gene>
    <name evidence="1" type="ORF">EWM64_g5685</name>
</gene>
<sequence length="93" mass="10305">MLAGEDEEWARTFQPLKEEDVRGLSDTTLKKLEVEEEGNIDVEALVAEEGSEGRHTVSWIWYGAGVGTGASIYAGEDRTLHEAVRVEWAEARA</sequence>
<reference evidence="1 2" key="1">
    <citation type="submission" date="2019-02" db="EMBL/GenBank/DDBJ databases">
        <title>Genome sequencing of the rare red list fungi Hericium alpestre (H. flagellum).</title>
        <authorList>
            <person name="Buettner E."/>
            <person name="Kellner H."/>
        </authorList>
    </citation>
    <scope>NUCLEOTIDE SEQUENCE [LARGE SCALE GENOMIC DNA]</scope>
    <source>
        <strain evidence="1 2">DSM 108284</strain>
    </source>
</reference>
<accession>A0A4Y9ZWP5</accession>
<proteinExistence type="predicted"/>
<keyword evidence="2" id="KW-1185">Reference proteome</keyword>
<name>A0A4Y9ZWP5_9AGAM</name>
<protein>
    <submittedName>
        <fullName evidence="1">Uncharacterized protein</fullName>
    </submittedName>
</protein>
<dbReference type="AlphaFoldDB" id="A0A4Y9ZWP5"/>
<organism evidence="1 2">
    <name type="scientific">Hericium alpestre</name>
    <dbReference type="NCBI Taxonomy" id="135208"/>
    <lineage>
        <taxon>Eukaryota</taxon>
        <taxon>Fungi</taxon>
        <taxon>Dikarya</taxon>
        <taxon>Basidiomycota</taxon>
        <taxon>Agaricomycotina</taxon>
        <taxon>Agaricomycetes</taxon>
        <taxon>Russulales</taxon>
        <taxon>Hericiaceae</taxon>
        <taxon>Hericium</taxon>
    </lineage>
</organism>
<dbReference type="OrthoDB" id="2983149at2759"/>
<dbReference type="Proteomes" id="UP000298061">
    <property type="component" value="Unassembled WGS sequence"/>
</dbReference>
<comment type="caution">
    <text evidence="1">The sequence shown here is derived from an EMBL/GenBank/DDBJ whole genome shotgun (WGS) entry which is preliminary data.</text>
</comment>